<feature type="domain" description="Amidohydrolase-related" evidence="10">
    <location>
        <begin position="66"/>
        <end position="460"/>
    </location>
</feature>
<evidence type="ECO:0000256" key="7">
    <source>
        <dbReference type="ARBA" id="ARBA00022833"/>
    </source>
</evidence>
<dbReference type="GO" id="GO:0005829">
    <property type="term" value="C:cytosol"/>
    <property type="evidence" value="ECO:0007669"/>
    <property type="project" value="TreeGrafter"/>
</dbReference>
<dbReference type="AlphaFoldDB" id="A0A1L8EGS1"/>
<keyword evidence="5 9" id="KW-0479">Metal-binding</keyword>
<dbReference type="PANTHER" id="PTHR11271:SF6">
    <property type="entry name" value="GUANINE DEAMINASE"/>
    <property type="match status" value="1"/>
</dbReference>
<dbReference type="EC" id="3.5.4.3" evidence="3 9"/>
<comment type="similarity">
    <text evidence="2 9">Belongs to the metallo-dependent hydrolases superfamily. ATZ/TRZ family.</text>
</comment>
<dbReference type="InterPro" id="IPR032466">
    <property type="entry name" value="Metal_Hydrolase"/>
</dbReference>
<evidence type="ECO:0000256" key="6">
    <source>
        <dbReference type="ARBA" id="ARBA00022801"/>
    </source>
</evidence>
<evidence type="ECO:0000256" key="3">
    <source>
        <dbReference type="ARBA" id="ARBA00012781"/>
    </source>
</evidence>
<dbReference type="GO" id="GO:0008892">
    <property type="term" value="F:guanine deaminase activity"/>
    <property type="evidence" value="ECO:0007669"/>
    <property type="project" value="UniProtKB-UniRule"/>
</dbReference>
<evidence type="ECO:0000256" key="1">
    <source>
        <dbReference type="ARBA" id="ARBA00004984"/>
    </source>
</evidence>
<comment type="pathway">
    <text evidence="1 9">Purine metabolism; guanine degradation; xanthine from guanine: step 1/1.</text>
</comment>
<evidence type="ECO:0000259" key="10">
    <source>
        <dbReference type="Pfam" id="PF01979"/>
    </source>
</evidence>
<keyword evidence="6 9" id="KW-0378">Hydrolase</keyword>
<dbReference type="GO" id="GO:0008270">
    <property type="term" value="F:zinc ion binding"/>
    <property type="evidence" value="ECO:0007669"/>
    <property type="project" value="UniProtKB-UniRule"/>
</dbReference>
<dbReference type="InterPro" id="IPR006680">
    <property type="entry name" value="Amidohydro-rel"/>
</dbReference>
<dbReference type="InterPro" id="IPR011059">
    <property type="entry name" value="Metal-dep_hydrolase_composite"/>
</dbReference>
<accession>A0A1L8EGS1</accession>
<dbReference type="SUPFAM" id="SSF51338">
    <property type="entry name" value="Composite domain of metallo-dependent hydrolases"/>
    <property type="match status" value="2"/>
</dbReference>
<dbReference type="PANTHER" id="PTHR11271">
    <property type="entry name" value="GUANINE DEAMINASE"/>
    <property type="match status" value="1"/>
</dbReference>
<keyword evidence="7 9" id="KW-0862">Zinc</keyword>
<dbReference type="Gene3D" id="2.30.40.10">
    <property type="entry name" value="Urease, subunit C, domain 1"/>
    <property type="match status" value="1"/>
</dbReference>
<evidence type="ECO:0000256" key="8">
    <source>
        <dbReference type="ARBA" id="ARBA00051148"/>
    </source>
</evidence>
<dbReference type="SUPFAM" id="SSF51556">
    <property type="entry name" value="Metallo-dependent hydrolases"/>
    <property type="match status" value="1"/>
</dbReference>
<dbReference type="InterPro" id="IPR051607">
    <property type="entry name" value="Metallo-dep_hydrolases"/>
</dbReference>
<dbReference type="NCBIfam" id="TIGR02967">
    <property type="entry name" value="guan_deamin"/>
    <property type="match status" value="1"/>
</dbReference>
<dbReference type="UniPathway" id="UPA00603">
    <property type="reaction ID" value="UER00660"/>
</dbReference>
<evidence type="ECO:0000256" key="4">
    <source>
        <dbReference type="ARBA" id="ARBA00014514"/>
    </source>
</evidence>
<dbReference type="Pfam" id="PF01979">
    <property type="entry name" value="Amidohydro_1"/>
    <property type="match status" value="1"/>
</dbReference>
<dbReference type="Gene3D" id="3.20.20.140">
    <property type="entry name" value="Metal-dependent hydrolases"/>
    <property type="match status" value="1"/>
</dbReference>
<dbReference type="FunFam" id="3.20.20.140:FF:000022">
    <property type="entry name" value="Guanine deaminase"/>
    <property type="match status" value="1"/>
</dbReference>
<organism evidence="11">
    <name type="scientific">Haematobia irritans</name>
    <name type="common">Horn fly</name>
    <name type="synonym">Conops irritans</name>
    <dbReference type="NCBI Taxonomy" id="7368"/>
    <lineage>
        <taxon>Eukaryota</taxon>
        <taxon>Metazoa</taxon>
        <taxon>Ecdysozoa</taxon>
        <taxon>Arthropoda</taxon>
        <taxon>Hexapoda</taxon>
        <taxon>Insecta</taxon>
        <taxon>Pterygota</taxon>
        <taxon>Neoptera</taxon>
        <taxon>Endopterygota</taxon>
        <taxon>Diptera</taxon>
        <taxon>Brachycera</taxon>
        <taxon>Muscomorpha</taxon>
        <taxon>Muscoidea</taxon>
        <taxon>Muscidae</taxon>
        <taxon>Haematobia</taxon>
    </lineage>
</organism>
<evidence type="ECO:0000313" key="11">
    <source>
        <dbReference type="EMBL" id="JAV17932.1"/>
    </source>
</evidence>
<dbReference type="GO" id="GO:0006147">
    <property type="term" value="P:guanine catabolic process"/>
    <property type="evidence" value="ECO:0007669"/>
    <property type="project" value="UniProtKB-UniRule"/>
</dbReference>
<evidence type="ECO:0000256" key="9">
    <source>
        <dbReference type="RuleBase" id="RU366009"/>
    </source>
</evidence>
<comment type="function">
    <text evidence="9">Catalyzes the hydrolytic deamination of guanine, producing xanthine and ammonia.</text>
</comment>
<name>A0A1L8EGS1_HAEIR</name>
<protein>
    <recommendedName>
        <fullName evidence="4 9">Guanine deaminase</fullName>
        <shortName evidence="9">Guanase</shortName>
        <ecNumber evidence="3 9">3.5.4.3</ecNumber>
    </recommendedName>
    <alternativeName>
        <fullName evidence="9">Guanine aminohydrolase</fullName>
    </alternativeName>
</protein>
<evidence type="ECO:0000256" key="2">
    <source>
        <dbReference type="ARBA" id="ARBA00006745"/>
    </source>
</evidence>
<dbReference type="InterPro" id="IPR014311">
    <property type="entry name" value="Guanine_deaminase"/>
</dbReference>
<comment type="catalytic activity">
    <reaction evidence="8 9">
        <text>guanine + H2O + H(+) = xanthine + NH4(+)</text>
        <dbReference type="Rhea" id="RHEA:14665"/>
        <dbReference type="ChEBI" id="CHEBI:15377"/>
        <dbReference type="ChEBI" id="CHEBI:15378"/>
        <dbReference type="ChEBI" id="CHEBI:16235"/>
        <dbReference type="ChEBI" id="CHEBI:17712"/>
        <dbReference type="ChEBI" id="CHEBI:28938"/>
        <dbReference type="EC" id="3.5.4.3"/>
    </reaction>
</comment>
<evidence type="ECO:0000256" key="5">
    <source>
        <dbReference type="ARBA" id="ARBA00022723"/>
    </source>
</evidence>
<reference evidence="11" key="1">
    <citation type="submission" date="2017-01" db="EMBL/GenBank/DDBJ databases">
        <title>An insight into the sialome and mialome of the horn fly, Haematobia irritans.</title>
        <authorList>
            <person name="Breijo M."/>
            <person name="Boiani M."/>
            <person name="Ures X."/>
            <person name="Rocha S."/>
            <person name="Sequeira M."/>
            <person name="Ribeiro J.M."/>
        </authorList>
    </citation>
    <scope>NUCLEOTIDE SEQUENCE</scope>
</reference>
<sequence length="461" mass="51000">MAKLFLGQVIYTKALDEFVVYTKGFVAVNNEGKIVAVGNDYQSWKSGNGANFLKDARIIVLEKEQFLMPGFVDCHIHAPQVAQIGLGLDMPLLEWLNTYTFPLEAKFADQEFAKKVYTRVVESTIKSGTTLASYFGTNNKDSTVILAKEALRQGQRALVGKVCSNCNSPDFYVEKTEESINATKEFVNDMKNLGSELVKPIITPRFALSCTKELLKGLGDIAKENNLHIQSHISESVAEIDFVKQLFSTSYAKAYDNAGLLTNKTVMAHGVHLEDDEIVLLRERGTSVAHCPASNTMLSSGFCDVLRLLRNNIKVGLGTDVSGGNSISIQDAILRTLDVSHHLEFVKKQNIIGTGKMNNVGAECKNYTPINYKQAIYLATLGGAEALAMDHVCGNFEIGKEFDALIVDTSIYPLHNFGFYNPEDYNKKSDEVKLLEMVQKFIYTGDDRNIVNVFVAGQQVK</sequence>
<dbReference type="EMBL" id="GFDG01000867">
    <property type="protein sequence ID" value="JAV17932.1"/>
    <property type="molecule type" value="Transcribed_RNA"/>
</dbReference>
<comment type="cofactor">
    <cofactor evidence="9">
        <name>Zn(2+)</name>
        <dbReference type="ChEBI" id="CHEBI:29105"/>
    </cofactor>
    <text evidence="9">Binds 1 zinc ion per subunit.</text>
</comment>
<proteinExistence type="inferred from homology"/>